<reference evidence="4 5" key="1">
    <citation type="submission" date="2021-04" db="EMBL/GenBank/DDBJ databases">
        <authorList>
            <person name="Bliznina A."/>
        </authorList>
    </citation>
    <scope>NUCLEOTIDE SEQUENCE [LARGE SCALE GENOMIC DNA]</scope>
</reference>
<dbReference type="EMBL" id="OU015566">
    <property type="protein sequence ID" value="CAG5105465.1"/>
    <property type="molecule type" value="Genomic_DNA"/>
</dbReference>
<keyword evidence="2" id="KW-1015">Disulfide bond</keyword>
<keyword evidence="1" id="KW-0245">EGF-like domain</keyword>
<evidence type="ECO:0000256" key="2">
    <source>
        <dbReference type="ARBA" id="ARBA00023157"/>
    </source>
</evidence>
<dbReference type="InterPro" id="IPR026823">
    <property type="entry name" value="cEGF"/>
</dbReference>
<protein>
    <submittedName>
        <fullName evidence="4">Oidioi.mRNA.OKI2018_I69.chr1.g2149.t1.cds</fullName>
    </submittedName>
</protein>
<accession>A0ABN7SUG2</accession>
<sequence>MRCEYKCAINYGSPVCVCPKGYQLTGYSCRDINECLSSSSNACESYQSCINTEGGYYCKDDLNEKCTAAEGECGAAAQTNIAGKYFSSENGFEFPWLVVISGQVERKLVSCLGAAISDGSYVIADLACTGNMKTTSMSVYRLSDNKRLYVSFAYNSQEFDVFLVKLTQPIPGMPSCMPEGENFNQFNQCVSVQLDNKQSFKMNSEYLMSSQTSCDTLARKFTQLFYKQLPGAICSGDSDVDSTCSISKSQSALFCKRCDSCSWSLAGFGKFTGTCSGSKFVSGFSSVEIAEKWIRSFTPYDYSHRQKKCSLDHCCEKFSIEGKVFQKQAGSYYKTSASEFLFNLKGVWANGMSLSGLSQSSYCPEDAAWINPFGKKKFTSKATCQAGQKYSLWSEWSSCDCKYGAIGRQRTCQKLGTCAEERLFELKKESIESCKSLNCPKCCNAIKFNVPNIKLTDAIRPRTESLTFHLTKDLQQSRPIYKTSDGKYFLTYTTGFWVVTNKIGSFDFFYFIEDSAFVQLMCEQVDGRLWALE</sequence>
<dbReference type="SUPFAM" id="SSF57196">
    <property type="entry name" value="EGF/Laminin"/>
    <property type="match status" value="1"/>
</dbReference>
<dbReference type="CDD" id="cd00054">
    <property type="entry name" value="EGF_CA"/>
    <property type="match status" value="1"/>
</dbReference>
<proteinExistence type="predicted"/>
<dbReference type="InterPro" id="IPR043504">
    <property type="entry name" value="Peptidase_S1_PA_chymotrypsin"/>
</dbReference>
<dbReference type="Pfam" id="PF12662">
    <property type="entry name" value="cEGF"/>
    <property type="match status" value="1"/>
</dbReference>
<dbReference type="InterPro" id="IPR018097">
    <property type="entry name" value="EGF_Ca-bd_CS"/>
</dbReference>
<dbReference type="Gene3D" id="2.10.25.10">
    <property type="entry name" value="Laminin"/>
    <property type="match status" value="1"/>
</dbReference>
<dbReference type="Proteomes" id="UP001158576">
    <property type="component" value="Chromosome 1"/>
</dbReference>
<gene>
    <name evidence="4" type="ORF">OKIOD_LOCUS10914</name>
</gene>
<keyword evidence="5" id="KW-1185">Reference proteome</keyword>
<organism evidence="4 5">
    <name type="scientific">Oikopleura dioica</name>
    <name type="common">Tunicate</name>
    <dbReference type="NCBI Taxonomy" id="34765"/>
    <lineage>
        <taxon>Eukaryota</taxon>
        <taxon>Metazoa</taxon>
        <taxon>Chordata</taxon>
        <taxon>Tunicata</taxon>
        <taxon>Appendicularia</taxon>
        <taxon>Copelata</taxon>
        <taxon>Oikopleuridae</taxon>
        <taxon>Oikopleura</taxon>
    </lineage>
</organism>
<dbReference type="Gene3D" id="2.40.10.10">
    <property type="entry name" value="Trypsin-like serine proteases"/>
    <property type="match status" value="1"/>
</dbReference>
<evidence type="ECO:0000313" key="5">
    <source>
        <dbReference type="Proteomes" id="UP001158576"/>
    </source>
</evidence>
<feature type="domain" description="Complement Clr-like EGF" evidence="3">
    <location>
        <begin position="13"/>
        <end position="34"/>
    </location>
</feature>
<evidence type="ECO:0000259" key="3">
    <source>
        <dbReference type="Pfam" id="PF12662"/>
    </source>
</evidence>
<evidence type="ECO:0000256" key="1">
    <source>
        <dbReference type="ARBA" id="ARBA00022536"/>
    </source>
</evidence>
<dbReference type="PROSITE" id="PS01187">
    <property type="entry name" value="EGF_CA"/>
    <property type="match status" value="1"/>
</dbReference>
<name>A0ABN7SUG2_OIKDI</name>
<dbReference type="InterPro" id="IPR009003">
    <property type="entry name" value="Peptidase_S1_PA"/>
</dbReference>
<dbReference type="SUPFAM" id="SSF50494">
    <property type="entry name" value="Trypsin-like serine proteases"/>
    <property type="match status" value="1"/>
</dbReference>
<evidence type="ECO:0000313" key="4">
    <source>
        <dbReference type="EMBL" id="CAG5105465.1"/>
    </source>
</evidence>